<feature type="signal peptide" evidence="2">
    <location>
        <begin position="1"/>
        <end position="23"/>
    </location>
</feature>
<dbReference type="Proteomes" id="UP000245468">
    <property type="component" value="Chromosome"/>
</dbReference>
<sequence length="401" mass="45533">MKTFTYTLRVLLFSLVFVGYAMGANHTPDFKKVILSTTFLSEGVCVGDVNHDGKKDVMAGAFWFEAPKWTKHTISDDDIRYDKSLKVFPKDHMFKVDEGYSNSFLNFAQDVNHDGWVDLIKVGLPGEAVYWFENPKNKAELWKKHFLYASIGNESPLFEDVNGDGLKDIIGNDSKSKQMVWLQAPNTKKDTIWKAHVISSNPNLGTHKYTHGLGHGDMNGDGRKDIVFKEGWWECPQDVLANEWTYHPLSLSFDSAHIMVLDLDGDGLVDLLNSSAHDYGIWWHRRTATGVETQVIQKDLSQTHAMAMADLNGDKHPDFVVGKRFMAHNGKDPGEFEKALLRWYEFKPGKTPTWISHDIDEDSGAGIHIVIEDMNQDGFKDIVISNKKGVFVFFHYSRKKA</sequence>
<dbReference type="EMBL" id="CP029346">
    <property type="protein sequence ID" value="AWL08933.1"/>
    <property type="molecule type" value="Genomic_DNA"/>
</dbReference>
<feature type="chain" id="PRO_5015670036" description="VCBS repeat-containing protein" evidence="2">
    <location>
        <begin position="24"/>
        <end position="401"/>
    </location>
</feature>
<dbReference type="OrthoDB" id="9816120at2"/>
<dbReference type="Pfam" id="PF13517">
    <property type="entry name" value="FG-GAP_3"/>
    <property type="match status" value="2"/>
</dbReference>
<organism evidence="3 4">
    <name type="scientific">Aquirufa nivalisilvae</name>
    <dbReference type="NCBI Taxonomy" id="2516557"/>
    <lineage>
        <taxon>Bacteria</taxon>
        <taxon>Pseudomonadati</taxon>
        <taxon>Bacteroidota</taxon>
        <taxon>Cytophagia</taxon>
        <taxon>Cytophagales</taxon>
        <taxon>Flectobacillaceae</taxon>
        <taxon>Aquirufa</taxon>
    </lineage>
</organism>
<evidence type="ECO:0008006" key="5">
    <source>
        <dbReference type="Google" id="ProtNLM"/>
    </source>
</evidence>
<gene>
    <name evidence="3" type="ORF">HME7025_01069</name>
</gene>
<accession>A0A2S2DU88</accession>
<dbReference type="PANTHER" id="PTHR44103:SF1">
    <property type="entry name" value="PROPROTEIN CONVERTASE P"/>
    <property type="match status" value="1"/>
</dbReference>
<evidence type="ECO:0000313" key="4">
    <source>
        <dbReference type="Proteomes" id="UP000245468"/>
    </source>
</evidence>
<dbReference type="PANTHER" id="PTHR44103">
    <property type="entry name" value="PROPROTEIN CONVERTASE P"/>
    <property type="match status" value="1"/>
</dbReference>
<dbReference type="RefSeq" id="WP_109322650.1">
    <property type="nucleotide sequence ID" value="NZ_CP029346.1"/>
</dbReference>
<dbReference type="SUPFAM" id="SSF69318">
    <property type="entry name" value="Integrin alpha N-terminal domain"/>
    <property type="match status" value="1"/>
</dbReference>
<keyword evidence="1 2" id="KW-0732">Signal</keyword>
<dbReference type="Gene3D" id="2.130.10.130">
    <property type="entry name" value="Integrin alpha, N-terminal"/>
    <property type="match status" value="2"/>
</dbReference>
<proteinExistence type="predicted"/>
<name>A0A2S2DU88_9BACT</name>
<dbReference type="KEGG" id="psez:HME7025_01069"/>
<reference evidence="4" key="1">
    <citation type="submission" date="2018-05" db="EMBL/GenBank/DDBJ databases">
        <title>Pseudarcicella sp. HME7025 Genome sequencing and assembly.</title>
        <authorList>
            <person name="Kim H."/>
            <person name="Kang H."/>
            <person name="Joh K."/>
        </authorList>
    </citation>
    <scope>NUCLEOTIDE SEQUENCE [LARGE SCALE GENOMIC DNA]</scope>
    <source>
        <strain evidence="4">HME7025</strain>
    </source>
</reference>
<evidence type="ECO:0000313" key="3">
    <source>
        <dbReference type="EMBL" id="AWL08933.1"/>
    </source>
</evidence>
<dbReference type="InterPro" id="IPR028994">
    <property type="entry name" value="Integrin_alpha_N"/>
</dbReference>
<protein>
    <recommendedName>
        <fullName evidence="5">VCBS repeat-containing protein</fullName>
    </recommendedName>
</protein>
<evidence type="ECO:0000256" key="2">
    <source>
        <dbReference type="SAM" id="SignalP"/>
    </source>
</evidence>
<evidence type="ECO:0000256" key="1">
    <source>
        <dbReference type="ARBA" id="ARBA00022729"/>
    </source>
</evidence>
<dbReference type="InterPro" id="IPR013517">
    <property type="entry name" value="FG-GAP"/>
</dbReference>
<keyword evidence="4" id="KW-1185">Reference proteome</keyword>
<dbReference type="AlphaFoldDB" id="A0A2S2DU88"/>